<feature type="signal peptide" evidence="1">
    <location>
        <begin position="1"/>
        <end position="32"/>
    </location>
</feature>
<dbReference type="STRING" id="316056.RPC_4161"/>
<feature type="chain" id="PRO_5004199624" description="DUF2939 domain-containing protein" evidence="1">
    <location>
        <begin position="33"/>
        <end position="195"/>
    </location>
</feature>
<accession>Q20YV0</accession>
<organism evidence="2">
    <name type="scientific">Rhodopseudomonas palustris (strain BisB18)</name>
    <dbReference type="NCBI Taxonomy" id="316056"/>
    <lineage>
        <taxon>Bacteria</taxon>
        <taxon>Pseudomonadati</taxon>
        <taxon>Pseudomonadota</taxon>
        <taxon>Alphaproteobacteria</taxon>
        <taxon>Hyphomicrobiales</taxon>
        <taxon>Nitrobacteraceae</taxon>
        <taxon>Rhodopseudomonas</taxon>
    </lineage>
</organism>
<proteinExistence type="predicted"/>
<dbReference type="InterPro" id="IPR021330">
    <property type="entry name" value="DUF2939"/>
</dbReference>
<dbReference type="KEGG" id="rpc:RPC_4161"/>
<dbReference type="HOGENOM" id="CLU_1395374_0_0_5"/>
<evidence type="ECO:0000313" key="2">
    <source>
        <dbReference type="EMBL" id="ABD89686.1"/>
    </source>
</evidence>
<name>Q20YV0_RHOPB</name>
<reference evidence="2" key="1">
    <citation type="submission" date="2006-03" db="EMBL/GenBank/DDBJ databases">
        <title>Complete sequence of Rhodopseudomonas palustris BisB18.</title>
        <authorList>
            <consortium name="US DOE Joint Genome Institute"/>
            <person name="Copeland A."/>
            <person name="Lucas S."/>
            <person name="Lapidus A."/>
            <person name="Barry K."/>
            <person name="Detter J.C."/>
            <person name="Glavina del Rio T."/>
            <person name="Hammon N."/>
            <person name="Israni S."/>
            <person name="Dalin E."/>
            <person name="Tice H."/>
            <person name="Pitluck S."/>
            <person name="Chain P."/>
            <person name="Malfatti S."/>
            <person name="Shin M."/>
            <person name="Vergez L."/>
            <person name="Schmutz J."/>
            <person name="Larimer F."/>
            <person name="Land M."/>
            <person name="Hauser L."/>
            <person name="Pelletier D.A."/>
            <person name="Kyrpides N."/>
            <person name="Anderson I."/>
            <person name="Oda Y."/>
            <person name="Harwood C.S."/>
            <person name="Richardson P."/>
        </authorList>
    </citation>
    <scope>NUCLEOTIDE SEQUENCE [LARGE SCALE GENOMIC DNA]</scope>
    <source>
        <strain evidence="2">BisB18</strain>
    </source>
</reference>
<dbReference type="EMBL" id="CP000301">
    <property type="protein sequence ID" value="ABD89686.1"/>
    <property type="molecule type" value="Genomic_DNA"/>
</dbReference>
<dbReference type="RefSeq" id="WP_011474567.1">
    <property type="nucleotide sequence ID" value="NC_007925.1"/>
</dbReference>
<dbReference type="Pfam" id="PF11159">
    <property type="entry name" value="DUF2939"/>
    <property type="match status" value="1"/>
</dbReference>
<dbReference type="AlphaFoldDB" id="Q20YV0"/>
<protein>
    <recommendedName>
        <fullName evidence="3">DUF2939 domain-containing protein</fullName>
    </recommendedName>
</protein>
<keyword evidence="1" id="KW-0732">Signal</keyword>
<dbReference type="OrthoDB" id="8445263at2"/>
<evidence type="ECO:0000256" key="1">
    <source>
        <dbReference type="SAM" id="SignalP"/>
    </source>
</evidence>
<sequence length="195" mass="20437">MRWMIGGLLAVLLLAGAYLGSAAFALSALANAARQGDGAEIVQRTNLKALTDSLAQQVVAAYLERIGETRRIRPIEKALVNTYGAGLADALVGKLLTADNLATILKSGALQGAPGTPSIAGLPALAELNTSDPASLLGRLRLINPVKLAVRVSNTSDPETLAAVELHYEDLGWKLSGLTLPKPITRKLAEELPVR</sequence>
<evidence type="ECO:0008006" key="3">
    <source>
        <dbReference type="Google" id="ProtNLM"/>
    </source>
</evidence>
<gene>
    <name evidence="2" type="ordered locus">RPC_4161</name>
</gene>